<proteinExistence type="predicted"/>
<dbReference type="RefSeq" id="WP_122100794.1">
    <property type="nucleotide sequence ID" value="NZ_RFLY01000004.1"/>
</dbReference>
<dbReference type="Pfam" id="PF11304">
    <property type="entry name" value="DUF3106"/>
    <property type="match status" value="1"/>
</dbReference>
<dbReference type="EMBL" id="RFLY01000004">
    <property type="protein sequence ID" value="RMH93751.1"/>
    <property type="molecule type" value="Genomic_DNA"/>
</dbReference>
<feature type="signal peptide" evidence="1">
    <location>
        <begin position="1"/>
        <end position="26"/>
    </location>
</feature>
<gene>
    <name evidence="2" type="ORF">EBB59_03615</name>
</gene>
<name>A0A3M2HVI8_9GAMM</name>
<dbReference type="Proteomes" id="UP000275012">
    <property type="component" value="Unassembled WGS sequence"/>
</dbReference>
<feature type="chain" id="PRO_5018337527" evidence="1">
    <location>
        <begin position="27"/>
        <end position="184"/>
    </location>
</feature>
<evidence type="ECO:0000313" key="3">
    <source>
        <dbReference type="Proteomes" id="UP000275012"/>
    </source>
</evidence>
<dbReference type="InterPro" id="IPR021455">
    <property type="entry name" value="DUF3106"/>
</dbReference>
<keyword evidence="1" id="KW-0732">Signal</keyword>
<evidence type="ECO:0000256" key="1">
    <source>
        <dbReference type="SAM" id="SignalP"/>
    </source>
</evidence>
<dbReference type="OrthoDB" id="6054283at2"/>
<organism evidence="2 3">
    <name type="scientific">Solilutibacter pythonis</name>
    <dbReference type="NCBI Taxonomy" id="2483112"/>
    <lineage>
        <taxon>Bacteria</taxon>
        <taxon>Pseudomonadati</taxon>
        <taxon>Pseudomonadota</taxon>
        <taxon>Gammaproteobacteria</taxon>
        <taxon>Lysobacterales</taxon>
        <taxon>Lysobacteraceae</taxon>
        <taxon>Solilutibacter</taxon>
    </lineage>
</organism>
<dbReference type="AlphaFoldDB" id="A0A3M2HVI8"/>
<keyword evidence="3" id="KW-1185">Reference proteome</keyword>
<accession>A0A3M2HVI8</accession>
<comment type="caution">
    <text evidence="2">The sequence shown here is derived from an EMBL/GenBank/DDBJ whole genome shotgun (WGS) entry which is preliminary data.</text>
</comment>
<sequence length="184" mass="20817">MPPEAIHRRRWPLWLAVLALLSPATAAAPQGQKDLAARIAAWQALTPQARREARMEIQAWRRLPAQRQAQLRDAAAAFAALPAEEQTALRARFAALPADERHGWRLGPALGPWYPRLQPLLGWVPEAERTALLKVLHDMPPQELEVLSRLAFSTPPAKRDALRIHLLRQPAGERLHWLRARLED</sequence>
<protein>
    <submittedName>
        <fullName evidence="2">DUF3106 domain-containing protein</fullName>
    </submittedName>
</protein>
<evidence type="ECO:0000313" key="2">
    <source>
        <dbReference type="EMBL" id="RMH93751.1"/>
    </source>
</evidence>
<reference evidence="2 3" key="1">
    <citation type="submission" date="2018-10" db="EMBL/GenBank/DDBJ databases">
        <title>Proposal of Lysobacter pythonis sp. nov. isolated from royal pythons (Python regius).</title>
        <authorList>
            <person name="Hans-Juergen B."/>
            <person name="Huptas C."/>
            <person name="Sandra B."/>
            <person name="Igor L."/>
            <person name="Joachim S."/>
            <person name="Siegfried S."/>
            <person name="Mareike W."/>
            <person name="Peter K."/>
        </authorList>
    </citation>
    <scope>NUCLEOTIDE SEQUENCE [LARGE SCALE GENOMIC DNA]</scope>
    <source>
        <strain evidence="2 3">4284/11</strain>
    </source>
</reference>